<name>G0WC60_NAUDC</name>
<feature type="compositionally biased region" description="Low complexity" evidence="1">
    <location>
        <begin position="87"/>
        <end position="101"/>
    </location>
</feature>
<sequence>MSSKQQSSSLGSEASTTPKRKRGRPPIMKHYPDPLHSPMAHSSMKVKKRLSTQDFSKPTMKINKFTSSPRNNDHQQLNSIYSTPTKNNNITNSNSNSSSNNKGTHARQKRFRGNILLSSSSFSPLSLPRSISKSRSSTNTPEIENKSSLHSSDSKSITLSAPLITTPTNNKSKSNSRSNDSITTTMSKKRNNIFSSVSPSNNKSTEIEQQSLYSPSPQLNEKTKVQHHFNLSLNIDSNGKAKIQPIIKQNNQPSKNNQNNDDVSSLTNNNNHYHNNSSSSMNIPSSQFIKYSPVSPIRPNIMIIPETPKSNNTNQKSNRMHDNQQSPIPIHMEFPSSDKRSNIQSFSSPCFKNNNKNDKPSYIQDQEQQSIFKYIYNDPLLVNDQINTNNTNRSPFFNYNSNNNNNNINMSPYRNNLFMSPRKFLTISNSNDNSPSSTLSTNNRNIMMTMSPQRIKTSSSTSSSSYNDNEIKNIITTNSPFSPIKQLQQRQLPSHAYIPNSINDAIQNFQNEQKQIQIHKRNNIQNIYIQNQTNGHTEQQQQYERQQQRLLFSIFQNEQEQTNNDNNNDLKSNDNHKS</sequence>
<feature type="compositionally biased region" description="Polar residues" evidence="1">
    <location>
        <begin position="309"/>
        <end position="327"/>
    </location>
</feature>
<protein>
    <submittedName>
        <fullName evidence="2">Uncharacterized protein</fullName>
    </submittedName>
</protein>
<feature type="compositionally biased region" description="Low complexity" evidence="1">
    <location>
        <begin position="1"/>
        <end position="15"/>
    </location>
</feature>
<feature type="compositionally biased region" description="Low complexity" evidence="1">
    <location>
        <begin position="115"/>
        <end position="137"/>
    </location>
</feature>
<evidence type="ECO:0000313" key="3">
    <source>
        <dbReference type="Proteomes" id="UP000000689"/>
    </source>
</evidence>
<feature type="region of interest" description="Disordered" evidence="1">
    <location>
        <begin position="1"/>
        <end position="214"/>
    </location>
</feature>
<accession>G0WC60</accession>
<dbReference type="KEGG" id="ndi:NDAI_0F00520"/>
<dbReference type="AlphaFoldDB" id="G0WC60"/>
<feature type="region of interest" description="Disordered" evidence="1">
    <location>
        <begin position="559"/>
        <end position="578"/>
    </location>
</feature>
<dbReference type="EMBL" id="HE580272">
    <property type="protein sequence ID" value="CCD25371.1"/>
    <property type="molecule type" value="Genomic_DNA"/>
</dbReference>
<organism evidence="2 3">
    <name type="scientific">Naumovozyma dairenensis (strain ATCC 10597 / BCRC 20456 / CBS 421 / NBRC 0211 / NRRL Y-12639)</name>
    <name type="common">Saccharomyces dairenensis</name>
    <dbReference type="NCBI Taxonomy" id="1071378"/>
    <lineage>
        <taxon>Eukaryota</taxon>
        <taxon>Fungi</taxon>
        <taxon>Dikarya</taxon>
        <taxon>Ascomycota</taxon>
        <taxon>Saccharomycotina</taxon>
        <taxon>Saccharomycetes</taxon>
        <taxon>Saccharomycetales</taxon>
        <taxon>Saccharomycetaceae</taxon>
        <taxon>Naumovozyma</taxon>
    </lineage>
</organism>
<feature type="region of interest" description="Disordered" evidence="1">
    <location>
        <begin position="309"/>
        <end position="328"/>
    </location>
</feature>
<dbReference type="GeneID" id="11497158"/>
<gene>
    <name evidence="2" type="primary">NDAI0F00520</name>
    <name evidence="2" type="ordered locus">NDAI_0F00520</name>
</gene>
<dbReference type="Proteomes" id="UP000000689">
    <property type="component" value="Chromosome 6"/>
</dbReference>
<evidence type="ECO:0000256" key="1">
    <source>
        <dbReference type="SAM" id="MobiDB-lite"/>
    </source>
</evidence>
<feature type="region of interest" description="Disordered" evidence="1">
    <location>
        <begin position="249"/>
        <end position="284"/>
    </location>
</feature>
<feature type="compositionally biased region" description="Low complexity" evidence="1">
    <location>
        <begin position="146"/>
        <end position="160"/>
    </location>
</feature>
<dbReference type="OrthoDB" id="4065577at2759"/>
<evidence type="ECO:0000313" key="2">
    <source>
        <dbReference type="EMBL" id="CCD25371.1"/>
    </source>
</evidence>
<reference evidence="2 3" key="1">
    <citation type="journal article" date="2011" name="Proc. Natl. Acad. Sci. U.S.A.">
        <title>Evolutionary erosion of yeast sex chromosomes by mating-type switching accidents.</title>
        <authorList>
            <person name="Gordon J.L."/>
            <person name="Armisen D."/>
            <person name="Proux-Wera E."/>
            <person name="Oheigeartaigh S.S."/>
            <person name="Byrne K.P."/>
            <person name="Wolfe K.H."/>
        </authorList>
    </citation>
    <scope>NUCLEOTIDE SEQUENCE [LARGE SCALE GENOMIC DNA]</scope>
    <source>
        <strain evidence="3">ATCC 10597 / BCRC 20456 / CBS 421 / NBRC 0211 / NRRL Y-12639</strain>
    </source>
</reference>
<proteinExistence type="predicted"/>
<feature type="compositionally biased region" description="Polar residues" evidence="1">
    <location>
        <begin position="64"/>
        <end position="86"/>
    </location>
</feature>
<dbReference type="HOGENOM" id="CLU_471792_0_0_1"/>
<feature type="compositionally biased region" description="Low complexity" evidence="1">
    <location>
        <begin position="169"/>
        <end position="179"/>
    </location>
</feature>
<dbReference type="eggNOG" id="ENOG502QUYM">
    <property type="taxonomic scope" value="Eukaryota"/>
</dbReference>
<dbReference type="RefSeq" id="XP_003670614.1">
    <property type="nucleotide sequence ID" value="XM_003670566.1"/>
</dbReference>
<feature type="compositionally biased region" description="Polar residues" evidence="1">
    <location>
        <begin position="180"/>
        <end position="214"/>
    </location>
</feature>
<keyword evidence="3" id="KW-1185">Reference proteome</keyword>